<sequence length="123" mass="13599">MKAISSKFNMYVRSVSVVNNNIEKLAFNIIIGSFGALALLYVLFLGNMVMNIVERRSFEADARVLSSEVGDLEFAYLSMSNNVDLALSYSLGFKEIKANFATRKALSFLPTVSSSVKIVQNDL</sequence>
<name>A0A1F6V813_9BACT</name>
<evidence type="ECO:0000256" key="1">
    <source>
        <dbReference type="SAM" id="Phobius"/>
    </source>
</evidence>
<dbReference type="EMBL" id="MFTJ01000024">
    <property type="protein sequence ID" value="OGI65626.1"/>
    <property type="molecule type" value="Genomic_DNA"/>
</dbReference>
<feature type="transmembrane region" description="Helical" evidence="1">
    <location>
        <begin position="25"/>
        <end position="46"/>
    </location>
</feature>
<keyword evidence="1" id="KW-1133">Transmembrane helix</keyword>
<reference evidence="2 3" key="1">
    <citation type="journal article" date="2016" name="Nat. Commun.">
        <title>Thousands of microbial genomes shed light on interconnected biogeochemical processes in an aquifer system.</title>
        <authorList>
            <person name="Anantharaman K."/>
            <person name="Brown C.T."/>
            <person name="Hug L.A."/>
            <person name="Sharon I."/>
            <person name="Castelle C.J."/>
            <person name="Probst A.J."/>
            <person name="Thomas B.C."/>
            <person name="Singh A."/>
            <person name="Wilkins M.J."/>
            <person name="Karaoz U."/>
            <person name="Brodie E.L."/>
            <person name="Williams K.H."/>
            <person name="Hubbard S.S."/>
            <person name="Banfield J.F."/>
        </authorList>
    </citation>
    <scope>NUCLEOTIDE SEQUENCE [LARGE SCALE GENOMIC DNA]</scope>
</reference>
<dbReference type="Proteomes" id="UP000178700">
    <property type="component" value="Unassembled WGS sequence"/>
</dbReference>
<proteinExistence type="predicted"/>
<organism evidence="2 3">
    <name type="scientific">Candidatus Nomurabacteria bacterium RIFCSPHIGHO2_01_FULL_39_10</name>
    <dbReference type="NCBI Taxonomy" id="1801733"/>
    <lineage>
        <taxon>Bacteria</taxon>
        <taxon>Candidatus Nomuraibacteriota</taxon>
    </lineage>
</organism>
<protein>
    <recommendedName>
        <fullName evidence="4">Cell division protein FtsL</fullName>
    </recommendedName>
</protein>
<evidence type="ECO:0000313" key="2">
    <source>
        <dbReference type="EMBL" id="OGI65626.1"/>
    </source>
</evidence>
<evidence type="ECO:0000313" key="3">
    <source>
        <dbReference type="Proteomes" id="UP000178700"/>
    </source>
</evidence>
<keyword evidence="1" id="KW-0472">Membrane</keyword>
<accession>A0A1F6V813</accession>
<dbReference type="AlphaFoldDB" id="A0A1F6V813"/>
<gene>
    <name evidence="2" type="ORF">A2642_01175</name>
</gene>
<evidence type="ECO:0008006" key="4">
    <source>
        <dbReference type="Google" id="ProtNLM"/>
    </source>
</evidence>
<comment type="caution">
    <text evidence="2">The sequence shown here is derived from an EMBL/GenBank/DDBJ whole genome shotgun (WGS) entry which is preliminary data.</text>
</comment>
<keyword evidence="1" id="KW-0812">Transmembrane</keyword>